<keyword evidence="2" id="KW-1185">Reference proteome</keyword>
<accession>A0A4Y2EZR4</accession>
<comment type="caution">
    <text evidence="1">The sequence shown here is derived from an EMBL/GenBank/DDBJ whole genome shotgun (WGS) entry which is preliminary data.</text>
</comment>
<evidence type="ECO:0000313" key="2">
    <source>
        <dbReference type="Proteomes" id="UP000499080"/>
    </source>
</evidence>
<evidence type="ECO:0000313" key="1">
    <source>
        <dbReference type="EMBL" id="GBM33779.1"/>
    </source>
</evidence>
<reference evidence="1 2" key="1">
    <citation type="journal article" date="2019" name="Sci. Rep.">
        <title>Orb-weaving spider Araneus ventricosus genome elucidates the spidroin gene catalogue.</title>
        <authorList>
            <person name="Kono N."/>
            <person name="Nakamura H."/>
            <person name="Ohtoshi R."/>
            <person name="Moran D.A.P."/>
            <person name="Shinohara A."/>
            <person name="Yoshida Y."/>
            <person name="Fujiwara M."/>
            <person name="Mori M."/>
            <person name="Tomita M."/>
            <person name="Arakawa K."/>
        </authorList>
    </citation>
    <scope>NUCLEOTIDE SEQUENCE [LARGE SCALE GENOMIC DNA]</scope>
</reference>
<sequence length="103" mass="11984">MEVNINRPSFNSRSNQFMTGHGPFVTYLHRFGFCSRDRCVCGDKGDPNHYATVCPVTNPFISRSQVLKNFRRGVKILSKTKDPWHDSCITKIQHERRHDITMD</sequence>
<dbReference type="Proteomes" id="UP000499080">
    <property type="component" value="Unassembled WGS sequence"/>
</dbReference>
<dbReference type="OrthoDB" id="411823at2759"/>
<dbReference type="AlphaFoldDB" id="A0A4Y2EZR4"/>
<name>A0A4Y2EZR4_ARAVE</name>
<protein>
    <submittedName>
        <fullName evidence="1">Uncharacterized protein</fullName>
    </submittedName>
</protein>
<organism evidence="1 2">
    <name type="scientific">Araneus ventricosus</name>
    <name type="common">Orbweaver spider</name>
    <name type="synonym">Epeira ventricosa</name>
    <dbReference type="NCBI Taxonomy" id="182803"/>
    <lineage>
        <taxon>Eukaryota</taxon>
        <taxon>Metazoa</taxon>
        <taxon>Ecdysozoa</taxon>
        <taxon>Arthropoda</taxon>
        <taxon>Chelicerata</taxon>
        <taxon>Arachnida</taxon>
        <taxon>Araneae</taxon>
        <taxon>Araneomorphae</taxon>
        <taxon>Entelegynae</taxon>
        <taxon>Araneoidea</taxon>
        <taxon>Araneidae</taxon>
        <taxon>Araneus</taxon>
    </lineage>
</organism>
<gene>
    <name evidence="1" type="ORF">AVEN_183038_1</name>
</gene>
<dbReference type="EMBL" id="BGPR01000741">
    <property type="protein sequence ID" value="GBM33779.1"/>
    <property type="molecule type" value="Genomic_DNA"/>
</dbReference>
<proteinExistence type="predicted"/>